<feature type="domain" description="Peptidase S54 rhomboid" evidence="8">
    <location>
        <begin position="77"/>
        <end position="240"/>
    </location>
</feature>
<dbReference type="GeneID" id="300654280"/>
<keyword evidence="10" id="KW-1185">Reference proteome</keyword>
<dbReference type="GO" id="GO:0016020">
    <property type="term" value="C:membrane"/>
    <property type="evidence" value="ECO:0007669"/>
    <property type="project" value="UniProtKB-SubCell"/>
</dbReference>
<feature type="transmembrane region" description="Helical" evidence="7">
    <location>
        <begin position="114"/>
        <end position="134"/>
    </location>
</feature>
<dbReference type="PANTHER" id="PTHR43066">
    <property type="entry name" value="RHOMBOID-RELATED PROTEIN"/>
    <property type="match status" value="1"/>
</dbReference>
<organism evidence="9 10">
    <name type="scientific">Pyruvatibacter mobilis</name>
    <dbReference type="NCBI Taxonomy" id="1712261"/>
    <lineage>
        <taxon>Bacteria</taxon>
        <taxon>Pseudomonadati</taxon>
        <taxon>Pseudomonadota</taxon>
        <taxon>Alphaproteobacteria</taxon>
        <taxon>Hyphomicrobiales</taxon>
        <taxon>Parvibaculaceae</taxon>
        <taxon>Pyruvatibacter</taxon>
    </lineage>
</organism>
<sequence length="252" mass="26365">MSEGFDRGGARPSYPAFRAPGVLVGLVALLFGIHLARGFLSGEADFQLILTFALFPARYAPTVDGAVYSFPGGLWADLWTPVTYAFLHADWLHLIFNSVWLMAFGTPVARRLGAVRFISFYLLCGVIAGVAYAGAQAGSLAPVVGASGAISGVIAGAALFVFERSGPLARFGFDYSAEALRAVPRRPAHKALAGGQALVFSAVWLGLTLLTGLIGLGAAGESANIAWEAHVAGFIAGILFFPRFDPGVASEE</sequence>
<keyword evidence="9" id="KW-0645">Protease</keyword>
<gene>
    <name evidence="9" type="ORF">GTQ45_14145</name>
</gene>
<dbReference type="AlphaFoldDB" id="A0A845QFF1"/>
<keyword evidence="4 7" id="KW-0812">Transmembrane</keyword>
<dbReference type="InterPro" id="IPR022764">
    <property type="entry name" value="Peptidase_S54_rhomboid_dom"/>
</dbReference>
<comment type="caution">
    <text evidence="9">The sequence shown here is derived from an EMBL/GenBank/DDBJ whole genome shotgun (WGS) entry which is preliminary data.</text>
</comment>
<dbReference type="Pfam" id="PF01694">
    <property type="entry name" value="Rhomboid"/>
    <property type="match status" value="1"/>
</dbReference>
<proteinExistence type="predicted"/>
<dbReference type="SUPFAM" id="SSF144091">
    <property type="entry name" value="Rhomboid-like"/>
    <property type="match status" value="1"/>
</dbReference>
<evidence type="ECO:0000256" key="1">
    <source>
        <dbReference type="ARBA" id="ARBA00004141"/>
    </source>
</evidence>
<evidence type="ECO:0000313" key="9">
    <source>
        <dbReference type="EMBL" id="NBG96876.1"/>
    </source>
</evidence>
<evidence type="ECO:0000256" key="7">
    <source>
        <dbReference type="SAM" id="Phobius"/>
    </source>
</evidence>
<evidence type="ECO:0000256" key="4">
    <source>
        <dbReference type="ARBA" id="ARBA00022692"/>
    </source>
</evidence>
<keyword evidence="2" id="KW-1003">Cell membrane</keyword>
<dbReference type="InterPro" id="IPR035952">
    <property type="entry name" value="Rhomboid-like_sf"/>
</dbReference>
<keyword evidence="5 7" id="KW-1133">Transmembrane helix</keyword>
<dbReference type="RefSeq" id="WP_160588879.1">
    <property type="nucleotide sequence ID" value="NZ_BMHN01000001.1"/>
</dbReference>
<keyword evidence="6 7" id="KW-0472">Membrane</keyword>
<evidence type="ECO:0000256" key="6">
    <source>
        <dbReference type="ARBA" id="ARBA00023136"/>
    </source>
</evidence>
<feature type="transmembrane region" description="Helical" evidence="7">
    <location>
        <begin position="191"/>
        <end position="219"/>
    </location>
</feature>
<feature type="transmembrane region" description="Helical" evidence="7">
    <location>
        <begin position="225"/>
        <end position="244"/>
    </location>
</feature>
<evidence type="ECO:0000313" key="10">
    <source>
        <dbReference type="Proteomes" id="UP000470384"/>
    </source>
</evidence>
<name>A0A845QFF1_9HYPH</name>
<feature type="transmembrane region" description="Helical" evidence="7">
    <location>
        <begin position="140"/>
        <end position="162"/>
    </location>
</feature>
<accession>A0A845QFF1</accession>
<dbReference type="OrthoDB" id="9797190at2"/>
<evidence type="ECO:0000256" key="5">
    <source>
        <dbReference type="ARBA" id="ARBA00022989"/>
    </source>
</evidence>
<protein>
    <submittedName>
        <fullName evidence="9">Rhomboid family intramembrane serine protease</fullName>
    </submittedName>
</protein>
<dbReference type="EMBL" id="WXYQ01000012">
    <property type="protein sequence ID" value="NBG96876.1"/>
    <property type="molecule type" value="Genomic_DNA"/>
</dbReference>
<comment type="subcellular location">
    <subcellularLocation>
        <location evidence="1">Membrane</location>
        <topology evidence="1">Multi-pass membrane protein</topology>
    </subcellularLocation>
</comment>
<feature type="transmembrane region" description="Helical" evidence="7">
    <location>
        <begin position="82"/>
        <end position="102"/>
    </location>
</feature>
<reference evidence="9 10" key="1">
    <citation type="journal article" date="2016" name="Int. J. Syst. Evol. Microbiol.">
        <title>Pyruvatibacter mobilis gen. nov., sp. nov., a marine bacterium from the culture broth of Picochlorum sp. 122.</title>
        <authorList>
            <person name="Wang G."/>
            <person name="Tang M."/>
            <person name="Wu H."/>
            <person name="Dai S."/>
            <person name="Li T."/>
            <person name="Chen C."/>
            <person name="He H."/>
            <person name="Fan J."/>
            <person name="Xiang W."/>
            <person name="Li X."/>
        </authorList>
    </citation>
    <scope>NUCLEOTIDE SEQUENCE [LARGE SCALE GENOMIC DNA]</scope>
    <source>
        <strain evidence="9 10">GYP-11</strain>
    </source>
</reference>
<dbReference type="GO" id="GO:0006508">
    <property type="term" value="P:proteolysis"/>
    <property type="evidence" value="ECO:0007669"/>
    <property type="project" value="UniProtKB-KW"/>
</dbReference>
<keyword evidence="9" id="KW-0378">Hydrolase</keyword>
<evidence type="ECO:0000256" key="2">
    <source>
        <dbReference type="ARBA" id="ARBA00022475"/>
    </source>
</evidence>
<dbReference type="PANTHER" id="PTHR43066:SF26">
    <property type="entry name" value="RHOMBOID PROTEASE GLPG"/>
    <property type="match status" value="1"/>
</dbReference>
<evidence type="ECO:0000256" key="3">
    <source>
        <dbReference type="ARBA" id="ARBA00022519"/>
    </source>
</evidence>
<keyword evidence="3" id="KW-0997">Cell inner membrane</keyword>
<evidence type="ECO:0000259" key="8">
    <source>
        <dbReference type="Pfam" id="PF01694"/>
    </source>
</evidence>
<feature type="transmembrane region" description="Helical" evidence="7">
    <location>
        <begin position="16"/>
        <end position="36"/>
    </location>
</feature>
<dbReference type="GO" id="GO:0004252">
    <property type="term" value="F:serine-type endopeptidase activity"/>
    <property type="evidence" value="ECO:0007669"/>
    <property type="project" value="InterPro"/>
</dbReference>
<dbReference type="Gene3D" id="1.20.1540.10">
    <property type="entry name" value="Rhomboid-like"/>
    <property type="match status" value="1"/>
</dbReference>
<dbReference type="Proteomes" id="UP000470384">
    <property type="component" value="Unassembled WGS sequence"/>
</dbReference>